<organism evidence="1 2">
    <name type="scientific">Melastoma candidum</name>
    <dbReference type="NCBI Taxonomy" id="119954"/>
    <lineage>
        <taxon>Eukaryota</taxon>
        <taxon>Viridiplantae</taxon>
        <taxon>Streptophyta</taxon>
        <taxon>Embryophyta</taxon>
        <taxon>Tracheophyta</taxon>
        <taxon>Spermatophyta</taxon>
        <taxon>Magnoliopsida</taxon>
        <taxon>eudicotyledons</taxon>
        <taxon>Gunneridae</taxon>
        <taxon>Pentapetalae</taxon>
        <taxon>rosids</taxon>
        <taxon>malvids</taxon>
        <taxon>Myrtales</taxon>
        <taxon>Melastomataceae</taxon>
        <taxon>Melastomatoideae</taxon>
        <taxon>Melastomateae</taxon>
        <taxon>Melastoma</taxon>
    </lineage>
</organism>
<sequence length="150" mass="16204">MVGIFSKLSVYRNGHRRAHDVMDERDVLPLNVEVTAVAAAATVISHGIEVEVEFIPVEHPIEPLNNDHPIQCPLPEPSILNDGRIWKGRVSANATRTGDLPMMPGAGAVEPTSTPKRKPPPHPNGTILPSVSAPEHNLLKLLEECLPSVA</sequence>
<name>A0ACB9P8M5_9MYRT</name>
<keyword evidence="2" id="KW-1185">Reference proteome</keyword>
<accession>A0ACB9P8M5</accession>
<protein>
    <submittedName>
        <fullName evidence="1">Uncharacterized protein</fullName>
    </submittedName>
</protein>
<comment type="caution">
    <text evidence="1">The sequence shown here is derived from an EMBL/GenBank/DDBJ whole genome shotgun (WGS) entry which is preliminary data.</text>
</comment>
<evidence type="ECO:0000313" key="2">
    <source>
        <dbReference type="Proteomes" id="UP001057402"/>
    </source>
</evidence>
<reference evidence="2" key="1">
    <citation type="journal article" date="2023" name="Front. Plant Sci.">
        <title>Chromosomal-level genome assembly of Melastoma candidum provides insights into trichome evolution.</title>
        <authorList>
            <person name="Zhong Y."/>
            <person name="Wu W."/>
            <person name="Sun C."/>
            <person name="Zou P."/>
            <person name="Liu Y."/>
            <person name="Dai S."/>
            <person name="Zhou R."/>
        </authorList>
    </citation>
    <scope>NUCLEOTIDE SEQUENCE [LARGE SCALE GENOMIC DNA]</scope>
</reference>
<gene>
    <name evidence="1" type="ORF">MLD38_027821</name>
</gene>
<proteinExistence type="predicted"/>
<dbReference type="Proteomes" id="UP001057402">
    <property type="component" value="Chromosome 7"/>
</dbReference>
<evidence type="ECO:0000313" key="1">
    <source>
        <dbReference type="EMBL" id="KAI4343295.1"/>
    </source>
</evidence>
<dbReference type="EMBL" id="CM042886">
    <property type="protein sequence ID" value="KAI4343295.1"/>
    <property type="molecule type" value="Genomic_DNA"/>
</dbReference>